<dbReference type="AlphaFoldDB" id="A0AAD7XJ90"/>
<comment type="caution">
    <text evidence="4">The sequence shown here is derived from an EMBL/GenBank/DDBJ whole genome shotgun (WGS) entry which is preliminary data.</text>
</comment>
<evidence type="ECO:0000313" key="4">
    <source>
        <dbReference type="EMBL" id="KAJ8600209.1"/>
    </source>
</evidence>
<dbReference type="GO" id="GO:0009253">
    <property type="term" value="P:peptidoglycan catabolic process"/>
    <property type="evidence" value="ECO:0007669"/>
    <property type="project" value="InterPro"/>
</dbReference>
<organism evidence="4 5">
    <name type="scientific">Chrysophaeum taylorii</name>
    <dbReference type="NCBI Taxonomy" id="2483200"/>
    <lineage>
        <taxon>Eukaryota</taxon>
        <taxon>Sar</taxon>
        <taxon>Stramenopiles</taxon>
        <taxon>Ochrophyta</taxon>
        <taxon>Pelagophyceae</taxon>
        <taxon>Pelagomonadales</taxon>
        <taxon>Pelagomonadaceae</taxon>
        <taxon>Chrysophaeum</taxon>
    </lineage>
</organism>
<sequence length="241" mass="25714">MLRVACLFGAVATVGATVGVDVSSYVSESEWECLMTPGGQGPIEFAIVRIYRSSGSVDPNGASTISAAISAGVSTVDGYIFPCVSCGDAAGQVSAAIRAMSGTGSNMLWLDIENYDWYSSASENQAFITDMVDECMSEADLSCGIYSSYYNWEDIVGLSFDYPSSKGLPLWYAHYDNNPSFSDFTAFGGWTSPTIKQYVGDATSCDASIDYNYATSLSFRNITEGPSKIMKKNTKAGTASE</sequence>
<keyword evidence="5" id="KW-1185">Reference proteome</keyword>
<name>A0AAD7XJ90_9STRA</name>
<proteinExistence type="inferred from homology"/>
<dbReference type="GO" id="GO:0016998">
    <property type="term" value="P:cell wall macromolecule catabolic process"/>
    <property type="evidence" value="ECO:0007669"/>
    <property type="project" value="InterPro"/>
</dbReference>
<dbReference type="PANTHER" id="PTHR23208">
    <property type="entry name" value="LYSOZYME PROTEIN"/>
    <property type="match status" value="1"/>
</dbReference>
<feature type="chain" id="PRO_5042039520" evidence="3">
    <location>
        <begin position="17"/>
        <end position="241"/>
    </location>
</feature>
<dbReference type="InterPro" id="IPR017853">
    <property type="entry name" value="GH"/>
</dbReference>
<dbReference type="GO" id="GO:0007165">
    <property type="term" value="P:signal transduction"/>
    <property type="evidence" value="ECO:0007669"/>
    <property type="project" value="TreeGrafter"/>
</dbReference>
<gene>
    <name evidence="4" type="ORF">CTAYLR_002015</name>
</gene>
<feature type="signal peptide" evidence="3">
    <location>
        <begin position="1"/>
        <end position="16"/>
    </location>
</feature>
<dbReference type="SUPFAM" id="SSF51445">
    <property type="entry name" value="(Trans)glycosidases"/>
    <property type="match status" value="1"/>
</dbReference>
<evidence type="ECO:0000256" key="2">
    <source>
        <dbReference type="ARBA" id="ARBA00022729"/>
    </source>
</evidence>
<dbReference type="InterPro" id="IPR002053">
    <property type="entry name" value="Glyco_hydro_25"/>
</dbReference>
<dbReference type="Pfam" id="PF01183">
    <property type="entry name" value="Glyco_hydro_25"/>
    <property type="match status" value="1"/>
</dbReference>
<dbReference type="Gene3D" id="3.20.20.80">
    <property type="entry name" value="Glycosidases"/>
    <property type="match status" value="1"/>
</dbReference>
<dbReference type="PANTHER" id="PTHR23208:SF36">
    <property type="entry name" value="LYSOZYME-RELATED"/>
    <property type="match status" value="1"/>
</dbReference>
<evidence type="ECO:0000313" key="5">
    <source>
        <dbReference type="Proteomes" id="UP001230188"/>
    </source>
</evidence>
<dbReference type="CDD" id="cd06416">
    <property type="entry name" value="GH25_Lys1-like"/>
    <property type="match status" value="1"/>
</dbReference>
<comment type="similarity">
    <text evidence="1">Belongs to the glycosyl hydrolase 25 family.</text>
</comment>
<dbReference type="PROSITE" id="PS51904">
    <property type="entry name" value="GLYCOSYL_HYDROL_F25_2"/>
    <property type="match status" value="1"/>
</dbReference>
<dbReference type="InterPro" id="IPR051595">
    <property type="entry name" value="GH25_Enzymes"/>
</dbReference>
<evidence type="ECO:0000256" key="1">
    <source>
        <dbReference type="ARBA" id="ARBA00010646"/>
    </source>
</evidence>
<dbReference type="EMBL" id="JAQMWT010000526">
    <property type="protein sequence ID" value="KAJ8600209.1"/>
    <property type="molecule type" value="Genomic_DNA"/>
</dbReference>
<dbReference type="Proteomes" id="UP001230188">
    <property type="component" value="Unassembled WGS sequence"/>
</dbReference>
<evidence type="ECO:0000256" key="3">
    <source>
        <dbReference type="SAM" id="SignalP"/>
    </source>
</evidence>
<accession>A0AAD7XJ90</accession>
<dbReference type="GO" id="GO:0003796">
    <property type="term" value="F:lysozyme activity"/>
    <property type="evidence" value="ECO:0007669"/>
    <property type="project" value="InterPro"/>
</dbReference>
<protein>
    <submittedName>
        <fullName evidence="4">Uncharacterized protein</fullName>
    </submittedName>
</protein>
<keyword evidence="2 3" id="KW-0732">Signal</keyword>
<reference evidence="4" key="1">
    <citation type="submission" date="2023-01" db="EMBL/GenBank/DDBJ databases">
        <title>Metagenome sequencing of chrysophaentin producing Chrysophaeum taylorii.</title>
        <authorList>
            <person name="Davison J."/>
            <person name="Bewley C."/>
        </authorList>
    </citation>
    <scope>NUCLEOTIDE SEQUENCE</scope>
    <source>
        <strain evidence="4">NIES-1699</strain>
    </source>
</reference>